<dbReference type="Proteomes" id="UP000553193">
    <property type="component" value="Unassembled WGS sequence"/>
</dbReference>
<reference evidence="4 5" key="1">
    <citation type="submission" date="2020-08" db="EMBL/GenBank/DDBJ databases">
        <title>Genomic Encyclopedia of Type Strains, Phase IV (KMG-IV): sequencing the most valuable type-strain genomes for metagenomic binning, comparative biology and taxonomic classification.</title>
        <authorList>
            <person name="Goeker M."/>
        </authorList>
    </citation>
    <scope>NUCLEOTIDE SEQUENCE [LARGE SCALE GENOMIC DNA]</scope>
    <source>
        <strain evidence="4 5">DSM 19979</strain>
    </source>
</reference>
<dbReference type="NCBIfam" id="TIGR01730">
    <property type="entry name" value="RND_mfp"/>
    <property type="match status" value="1"/>
</dbReference>
<feature type="domain" description="Multidrug resistance protein MdtA-like barrel-sandwich hybrid" evidence="3">
    <location>
        <begin position="64"/>
        <end position="185"/>
    </location>
</feature>
<evidence type="ECO:0000256" key="1">
    <source>
        <dbReference type="ARBA" id="ARBA00009477"/>
    </source>
</evidence>
<dbReference type="PANTHER" id="PTHR30469">
    <property type="entry name" value="MULTIDRUG RESISTANCE PROTEIN MDTA"/>
    <property type="match status" value="1"/>
</dbReference>
<organism evidence="4 5">
    <name type="scientific">Roseococcus suduntuyensis</name>
    <dbReference type="NCBI Taxonomy" id="455361"/>
    <lineage>
        <taxon>Bacteria</taxon>
        <taxon>Pseudomonadati</taxon>
        <taxon>Pseudomonadota</taxon>
        <taxon>Alphaproteobacteria</taxon>
        <taxon>Acetobacterales</taxon>
        <taxon>Roseomonadaceae</taxon>
        <taxon>Roseococcus</taxon>
    </lineage>
</organism>
<keyword evidence="2" id="KW-0732">Signal</keyword>
<dbReference type="SUPFAM" id="SSF111369">
    <property type="entry name" value="HlyD-like secretion proteins"/>
    <property type="match status" value="1"/>
</dbReference>
<gene>
    <name evidence="4" type="ORF">GGQ83_002999</name>
</gene>
<dbReference type="PANTHER" id="PTHR30469:SF20">
    <property type="entry name" value="EFFLUX RND TRANSPORTER PERIPLASMIC ADAPTOR SUBUNIT"/>
    <property type="match status" value="1"/>
</dbReference>
<comment type="caution">
    <text evidence="4">The sequence shown here is derived from an EMBL/GenBank/DDBJ whole genome shotgun (WGS) entry which is preliminary data.</text>
</comment>
<feature type="signal peptide" evidence="2">
    <location>
        <begin position="1"/>
        <end position="22"/>
    </location>
</feature>
<dbReference type="GO" id="GO:1990281">
    <property type="term" value="C:efflux pump complex"/>
    <property type="evidence" value="ECO:0007669"/>
    <property type="project" value="TreeGrafter"/>
</dbReference>
<dbReference type="Gene3D" id="2.40.50.100">
    <property type="match status" value="1"/>
</dbReference>
<evidence type="ECO:0000313" key="4">
    <source>
        <dbReference type="EMBL" id="MBB3899547.1"/>
    </source>
</evidence>
<dbReference type="InterPro" id="IPR058625">
    <property type="entry name" value="MdtA-like_BSH"/>
</dbReference>
<evidence type="ECO:0000313" key="5">
    <source>
        <dbReference type="Proteomes" id="UP000553193"/>
    </source>
</evidence>
<dbReference type="RefSeq" id="WP_184385392.1">
    <property type="nucleotide sequence ID" value="NZ_JACIDJ010000005.1"/>
</dbReference>
<keyword evidence="5" id="KW-1185">Reference proteome</keyword>
<evidence type="ECO:0000259" key="3">
    <source>
        <dbReference type="Pfam" id="PF25917"/>
    </source>
</evidence>
<dbReference type="Gene3D" id="2.40.420.20">
    <property type="match status" value="1"/>
</dbReference>
<dbReference type="Gene3D" id="1.10.287.470">
    <property type="entry name" value="Helix hairpin bin"/>
    <property type="match status" value="1"/>
</dbReference>
<dbReference type="Gene3D" id="2.40.30.170">
    <property type="match status" value="1"/>
</dbReference>
<sequence>MSRRFSLPRRGLLLGGALLPLAACDDAEEAAPAPEPVRTVKLERLEPAAGIRTRTFVGRVGAVRTVEVAFQVGGRITEMPVREGERLPQGSLLAALDPEDLRLAVQEAEVQRSLAERTWQRNRGLSPGTVARAVIDEAEAQFNLRDVALRQARRNLEHATLHAPFDALVTQRLVDPYTVVAAGTAVLRVQDVTELRVAISVPEDLVAVVGQEDLLEVEAILPSRPDLRFPLTYREHRTQPDAVAQTYQVSFGMPHPEGVAVLPGMTVAVRARYTGRAAPATELTVPIAAIVTGTPPHVWLLEPESGPGGGTVRRQEVALGAVTGERVVVAEGLQPGQVIVAAGAARLREGMRVRPMDAQ</sequence>
<feature type="chain" id="PRO_5032783763" evidence="2">
    <location>
        <begin position="23"/>
        <end position="359"/>
    </location>
</feature>
<accession>A0A840AEQ7</accession>
<evidence type="ECO:0000256" key="2">
    <source>
        <dbReference type="SAM" id="SignalP"/>
    </source>
</evidence>
<dbReference type="Pfam" id="PF25917">
    <property type="entry name" value="BSH_RND"/>
    <property type="match status" value="1"/>
</dbReference>
<name>A0A840AEQ7_9PROT</name>
<proteinExistence type="inferred from homology"/>
<comment type="similarity">
    <text evidence="1">Belongs to the membrane fusion protein (MFP) (TC 8.A.1) family.</text>
</comment>
<dbReference type="AlphaFoldDB" id="A0A840AEQ7"/>
<dbReference type="InterPro" id="IPR006143">
    <property type="entry name" value="RND_pump_MFP"/>
</dbReference>
<protein>
    <submittedName>
        <fullName evidence="4">RND family efflux transporter MFP subunit</fullName>
    </submittedName>
</protein>
<dbReference type="EMBL" id="JACIDJ010000005">
    <property type="protein sequence ID" value="MBB3899547.1"/>
    <property type="molecule type" value="Genomic_DNA"/>
</dbReference>
<dbReference type="GO" id="GO:0015562">
    <property type="term" value="F:efflux transmembrane transporter activity"/>
    <property type="evidence" value="ECO:0007669"/>
    <property type="project" value="TreeGrafter"/>
</dbReference>